<keyword evidence="4" id="KW-0233">DNA recombination</keyword>
<evidence type="ECO:0000313" key="6">
    <source>
        <dbReference type="Proteomes" id="UP000664835"/>
    </source>
</evidence>
<organism evidence="5 6">
    <name type="scientific">Thiomicrorhabdus marina</name>
    <dbReference type="NCBI Taxonomy" id="2818442"/>
    <lineage>
        <taxon>Bacteria</taxon>
        <taxon>Pseudomonadati</taxon>
        <taxon>Pseudomonadota</taxon>
        <taxon>Gammaproteobacteria</taxon>
        <taxon>Thiotrichales</taxon>
        <taxon>Piscirickettsiaceae</taxon>
        <taxon>Thiomicrorhabdus</taxon>
    </lineage>
</organism>
<keyword evidence="6" id="KW-1185">Reference proteome</keyword>
<evidence type="ECO:0000256" key="3">
    <source>
        <dbReference type="ARBA" id="ARBA00023125"/>
    </source>
</evidence>
<comment type="caution">
    <text evidence="5">The sequence shown here is derived from an EMBL/GenBank/DDBJ whole genome shotgun (WGS) entry which is preliminary data.</text>
</comment>
<sequence length="413" mass="47261">MHFVTTRKSDFHQCHIFMAQDLSVLLLPTFFSMAVNRYGVVWKRVKVDGEHGFSKTFYKEEEVTETTIANITNRLERFLNWVIEYSQLSEYVSLDNHHNLPEDLLNHYINDVLIEELKSGEHSIDHHLMALRDYYNYLSMTGFTDAKDIRVKPRLKATVKRNTKQRTAVKYLTPELRSILYQNTNSIKDELLLRTGGELGLRSKENQGLLLADFQIGTKRYSGFLSLFSELESNPDKTEFTYYLQGKFTKAPRGSAGGGNGRMLYLHRTLLERFKEYYDRERPDSASDTLLVSNAPSNIGEPVSKNSASRAFTTVKKKVLKKQLNNDLPPLGQALEEDHTHHVLRHSFGTDKFYDACKEQRVQIDDVTTTSAVYLLVAALMGHNAAGDKAPATTKTYIRSAHIKEAFMKEATE</sequence>
<dbReference type="Proteomes" id="UP000664835">
    <property type="component" value="Unassembled WGS sequence"/>
</dbReference>
<evidence type="ECO:0000256" key="2">
    <source>
        <dbReference type="ARBA" id="ARBA00022908"/>
    </source>
</evidence>
<comment type="similarity">
    <text evidence="1">Belongs to the 'phage' integrase family.</text>
</comment>
<dbReference type="PANTHER" id="PTHR30349:SF41">
    <property type="entry name" value="INTEGRASE_RECOMBINASE PROTEIN MJ0367-RELATED"/>
    <property type="match status" value="1"/>
</dbReference>
<dbReference type="EMBL" id="JAGETV010000010">
    <property type="protein sequence ID" value="MBO1927374.1"/>
    <property type="molecule type" value="Genomic_DNA"/>
</dbReference>
<dbReference type="SUPFAM" id="SSF56349">
    <property type="entry name" value="DNA breaking-rejoining enzymes"/>
    <property type="match status" value="1"/>
</dbReference>
<name>A0ABS3Q4V6_9GAMM</name>
<protein>
    <submittedName>
        <fullName evidence="5">Site-specific integrase</fullName>
    </submittedName>
</protein>
<proteinExistence type="inferred from homology"/>
<dbReference type="Gene3D" id="1.10.443.10">
    <property type="entry name" value="Intergrase catalytic core"/>
    <property type="match status" value="1"/>
</dbReference>
<dbReference type="RefSeq" id="WP_208149326.1">
    <property type="nucleotide sequence ID" value="NZ_JAGETV010000010.1"/>
</dbReference>
<evidence type="ECO:0000256" key="1">
    <source>
        <dbReference type="ARBA" id="ARBA00008857"/>
    </source>
</evidence>
<dbReference type="Gene3D" id="1.10.150.130">
    <property type="match status" value="1"/>
</dbReference>
<dbReference type="InterPro" id="IPR010998">
    <property type="entry name" value="Integrase_recombinase_N"/>
</dbReference>
<dbReference type="InterPro" id="IPR013762">
    <property type="entry name" value="Integrase-like_cat_sf"/>
</dbReference>
<dbReference type="InterPro" id="IPR050090">
    <property type="entry name" value="Tyrosine_recombinase_XerCD"/>
</dbReference>
<gene>
    <name evidence="5" type="ORF">J3998_07255</name>
</gene>
<accession>A0ABS3Q4V6</accession>
<dbReference type="InterPro" id="IPR011010">
    <property type="entry name" value="DNA_brk_join_enz"/>
</dbReference>
<evidence type="ECO:0000313" key="5">
    <source>
        <dbReference type="EMBL" id="MBO1927374.1"/>
    </source>
</evidence>
<evidence type="ECO:0000256" key="4">
    <source>
        <dbReference type="ARBA" id="ARBA00023172"/>
    </source>
</evidence>
<dbReference type="PANTHER" id="PTHR30349">
    <property type="entry name" value="PHAGE INTEGRASE-RELATED"/>
    <property type="match status" value="1"/>
</dbReference>
<reference evidence="5 6" key="1">
    <citation type="submission" date="2021-03" db="EMBL/GenBank/DDBJ databases">
        <title>Thiomicrorhabdus sp.nov.,novel sulfur-oxidizing bacteria isolated from coastal sediment.</title>
        <authorList>
            <person name="Liu X."/>
        </authorList>
    </citation>
    <scope>NUCLEOTIDE SEQUENCE [LARGE SCALE GENOMIC DNA]</scope>
    <source>
        <strain evidence="5 6">6S2-11</strain>
    </source>
</reference>
<keyword evidence="2" id="KW-0229">DNA integration</keyword>
<keyword evidence="3" id="KW-0238">DNA-binding</keyword>